<evidence type="ECO:0000256" key="1">
    <source>
        <dbReference type="SAM" id="MobiDB-lite"/>
    </source>
</evidence>
<dbReference type="EMBL" id="CM002241">
    <property type="protein sequence ID" value="EAA31258.1"/>
    <property type="molecule type" value="Genomic_DNA"/>
</dbReference>
<feature type="region of interest" description="Disordered" evidence="1">
    <location>
        <begin position="1"/>
        <end position="25"/>
    </location>
</feature>
<dbReference type="PaxDb" id="5141-EFNCRP00000005490"/>
<dbReference type="KEGG" id="ncr:NCU05532"/>
<organism evidence="2 3">
    <name type="scientific">Neurospora crassa (strain ATCC 24698 / 74-OR23-1A / CBS 708.71 / DSM 1257 / FGSC 987)</name>
    <dbReference type="NCBI Taxonomy" id="367110"/>
    <lineage>
        <taxon>Eukaryota</taxon>
        <taxon>Fungi</taxon>
        <taxon>Dikarya</taxon>
        <taxon>Ascomycota</taxon>
        <taxon>Pezizomycotina</taxon>
        <taxon>Sordariomycetes</taxon>
        <taxon>Sordariomycetidae</taxon>
        <taxon>Sordariales</taxon>
        <taxon>Sordariaceae</taxon>
        <taxon>Neurospora</taxon>
    </lineage>
</organism>
<dbReference type="Proteomes" id="UP000001805">
    <property type="component" value="Chromosome 5, Linkage Group VI"/>
</dbReference>
<sequence length="123" mass="14255">MPTKEAVREPAATRTSYSFPHSEPRKMEYEEPIRILGRMKPRSLLAYGTSAALCREDRSEAHIDLVRDTAFYFVWHRCRRAGLYDVRWLNARYGSGNDYSITADAISDYHQSRDLCTASPDYK</sequence>
<proteinExistence type="predicted"/>
<dbReference type="HOGENOM" id="CLU_2015884_0_0_1"/>
<dbReference type="VEuPathDB" id="FungiDB:NCU05532"/>
<protein>
    <submittedName>
        <fullName evidence="2">Uncharacterized protein</fullName>
    </submittedName>
</protein>
<gene>
    <name evidence="2" type="ORF">NCU05532</name>
</gene>
<name>Q7S6Q8_NEUCR</name>
<evidence type="ECO:0000313" key="2">
    <source>
        <dbReference type="EMBL" id="EAA31258.1"/>
    </source>
</evidence>
<keyword evidence="3" id="KW-1185">Reference proteome</keyword>
<reference evidence="2 3" key="1">
    <citation type="journal article" date="2003" name="Nature">
        <title>The genome sequence of the filamentous fungus Neurospora crassa.</title>
        <authorList>
            <person name="Galagan J.E."/>
            <person name="Calvo S.E."/>
            <person name="Borkovich K.A."/>
            <person name="Selker E.U."/>
            <person name="Read N.D."/>
            <person name="Jaffe D."/>
            <person name="FitzHugh W."/>
            <person name="Ma L.J."/>
            <person name="Smirnov S."/>
            <person name="Purcell S."/>
            <person name="Rehman B."/>
            <person name="Elkins T."/>
            <person name="Engels R."/>
            <person name="Wang S."/>
            <person name="Nielsen C.B."/>
            <person name="Butler J."/>
            <person name="Endrizzi M."/>
            <person name="Qui D."/>
            <person name="Ianakiev P."/>
            <person name="Bell-Pedersen D."/>
            <person name="Nelson M.A."/>
            <person name="Werner-Washburne M."/>
            <person name="Selitrennikoff C.P."/>
            <person name="Kinsey J.A."/>
            <person name="Braun E.L."/>
            <person name="Zelter A."/>
            <person name="Schulte U."/>
            <person name="Kothe G.O."/>
            <person name="Jedd G."/>
            <person name="Mewes W."/>
            <person name="Staben C."/>
            <person name="Marcotte E."/>
            <person name="Greenberg D."/>
            <person name="Roy A."/>
            <person name="Foley K."/>
            <person name="Naylor J."/>
            <person name="Stange-Thomann N."/>
            <person name="Barrett R."/>
            <person name="Gnerre S."/>
            <person name="Kamal M."/>
            <person name="Kamvysselis M."/>
            <person name="Mauceli E."/>
            <person name="Bielke C."/>
            <person name="Rudd S."/>
            <person name="Frishman D."/>
            <person name="Krystofova S."/>
            <person name="Rasmussen C."/>
            <person name="Metzenberg R.L."/>
            <person name="Perkins D.D."/>
            <person name="Kroken S."/>
            <person name="Cogoni C."/>
            <person name="Macino G."/>
            <person name="Catcheside D."/>
            <person name="Li W."/>
            <person name="Pratt R.J."/>
            <person name="Osmani S.A."/>
            <person name="DeSouza C.P."/>
            <person name="Glass L."/>
            <person name="Orbach M.J."/>
            <person name="Berglund J.A."/>
            <person name="Voelker R."/>
            <person name="Yarden O."/>
            <person name="Plamann M."/>
            <person name="Seiler S."/>
            <person name="Dunlap J."/>
            <person name="Radford A."/>
            <person name="Aramayo R."/>
            <person name="Natvig D.O."/>
            <person name="Alex L.A."/>
            <person name="Mannhaupt G."/>
            <person name="Ebbole D.J."/>
            <person name="Freitag M."/>
            <person name="Paulsen I."/>
            <person name="Sachs M.S."/>
            <person name="Lander E.S."/>
            <person name="Nusbaum C."/>
            <person name="Birren B."/>
        </authorList>
    </citation>
    <scope>NUCLEOTIDE SEQUENCE [LARGE SCALE GENOMIC DNA]</scope>
    <source>
        <strain evidence="3">ATCC 24698 / 74-OR23-1A / CBS 708.71 / DSM 1257 / FGSC 987</strain>
    </source>
</reference>
<dbReference type="InParanoid" id="Q7S6Q8"/>
<dbReference type="AlphaFoldDB" id="Q7S6Q8"/>
<accession>Q7S6Q8</accession>
<dbReference type="GeneID" id="3876641"/>
<dbReference type="RefSeq" id="XP_960494.1">
    <property type="nucleotide sequence ID" value="XM_955401.1"/>
</dbReference>
<evidence type="ECO:0000313" key="3">
    <source>
        <dbReference type="Proteomes" id="UP000001805"/>
    </source>
</evidence>